<dbReference type="InterPro" id="IPR002207">
    <property type="entry name" value="Peroxidase_I"/>
</dbReference>
<dbReference type="PANTHER" id="PTHR31356:SF8">
    <property type="entry name" value="L-ASCORBATE PEROXIDASE 6-RELATED"/>
    <property type="match status" value="1"/>
</dbReference>
<keyword evidence="7" id="KW-0106">Calcium</keyword>
<evidence type="ECO:0000256" key="11">
    <source>
        <dbReference type="ARBA" id="ARBA00047994"/>
    </source>
</evidence>
<dbReference type="FunFam" id="1.10.420.10:FF:000011">
    <property type="entry name" value="Adenylate/guanylate cyclase"/>
    <property type="match status" value="1"/>
</dbReference>
<dbReference type="InterPro" id="IPR010255">
    <property type="entry name" value="Haem_peroxidase_sf"/>
</dbReference>
<evidence type="ECO:0000256" key="5">
    <source>
        <dbReference type="ARBA" id="ARBA00022617"/>
    </source>
</evidence>
<dbReference type="InterPro" id="IPR002016">
    <property type="entry name" value="Haem_peroxidase"/>
</dbReference>
<protein>
    <recommendedName>
        <fullName evidence="3">L-ascorbate peroxidase</fullName>
        <ecNumber evidence="3">1.11.1.11</ecNumber>
    </recommendedName>
</protein>
<evidence type="ECO:0000256" key="8">
    <source>
        <dbReference type="ARBA" id="ARBA00022958"/>
    </source>
</evidence>
<comment type="cofactor">
    <cofactor evidence="1">
        <name>heme b</name>
        <dbReference type="ChEBI" id="CHEBI:60344"/>
    </cofactor>
</comment>
<evidence type="ECO:0000256" key="9">
    <source>
        <dbReference type="ARBA" id="ARBA00023002"/>
    </source>
</evidence>
<dbReference type="PANTHER" id="PTHR31356">
    <property type="entry name" value="THYLAKOID LUMENAL 29 KDA PROTEIN, CHLOROPLASTIC-RELATED"/>
    <property type="match status" value="1"/>
</dbReference>
<evidence type="ECO:0000313" key="13">
    <source>
        <dbReference type="EMBL" id="WOL09229.1"/>
    </source>
</evidence>
<keyword evidence="9" id="KW-0560">Oxidoreductase</keyword>
<sequence length="335" mass="36337">MAMLRHPLDLGALLSARPFSLPQWPTSSSRCRRAHRKSFPAVVSRGADTAQVDSWGAIGDDGDPLPHMRKLLESYGRRRLALTILLPLMFPQHHMAKAVYAGEVSTIKNGVKSILTKGKAPGLLRLAFHDAGTFDVDDNSGGMNGSIVHELDRPENAGLNKSVKVLAKAKMEIEKTQQVSWADLIAVAGSEAVSLCGGPVIPVQLGRLDVRTPDPEGRLPQETLDASGLKNCFLKKGFSSQELVALSGAHTIGSKGFGSPVVFDNAYFKILLQKPWASSDGMSSMIGLPSDRAIADDEECLRWIKIYAGDQARFFNDFKNAYVKLVNSGAVWKNV</sequence>
<keyword evidence="4" id="KW-0575">Peroxidase</keyword>
<dbReference type="Gene3D" id="1.10.420.10">
    <property type="entry name" value="Peroxidase, domain 2"/>
    <property type="match status" value="1"/>
</dbReference>
<dbReference type="EC" id="1.11.1.11" evidence="3"/>
<dbReference type="GO" id="GO:0000302">
    <property type="term" value="P:response to reactive oxygen species"/>
    <property type="evidence" value="ECO:0007669"/>
    <property type="project" value="TreeGrafter"/>
</dbReference>
<dbReference type="Proteomes" id="UP001327560">
    <property type="component" value="Chromosome 5"/>
</dbReference>
<keyword evidence="5" id="KW-0349">Heme</keyword>
<dbReference type="PROSITE" id="PS50873">
    <property type="entry name" value="PEROXIDASE_4"/>
    <property type="match status" value="1"/>
</dbReference>
<dbReference type="GO" id="GO:0034599">
    <property type="term" value="P:cellular response to oxidative stress"/>
    <property type="evidence" value="ECO:0007669"/>
    <property type="project" value="InterPro"/>
</dbReference>
<dbReference type="SUPFAM" id="SSF48113">
    <property type="entry name" value="Heme-dependent peroxidases"/>
    <property type="match status" value="1"/>
</dbReference>
<evidence type="ECO:0000313" key="14">
    <source>
        <dbReference type="Proteomes" id="UP001327560"/>
    </source>
</evidence>
<accession>A0AAQ3KIL0</accession>
<reference evidence="13 14" key="1">
    <citation type="submission" date="2023-10" db="EMBL/GenBank/DDBJ databases">
        <title>Chromosome-scale genome assembly provides insights into flower coloration mechanisms of Canna indica.</title>
        <authorList>
            <person name="Li C."/>
        </authorList>
    </citation>
    <scope>NUCLEOTIDE SEQUENCE [LARGE SCALE GENOMIC DNA]</scope>
    <source>
        <tissue evidence="13">Flower</tissue>
    </source>
</reference>
<dbReference type="Pfam" id="PF00141">
    <property type="entry name" value="peroxidase"/>
    <property type="match status" value="1"/>
</dbReference>
<dbReference type="InterPro" id="IPR019794">
    <property type="entry name" value="Peroxidases_AS"/>
</dbReference>
<dbReference type="GO" id="GO:0046872">
    <property type="term" value="F:metal ion binding"/>
    <property type="evidence" value="ECO:0007669"/>
    <property type="project" value="UniProtKB-KW"/>
</dbReference>
<dbReference type="GO" id="GO:0020037">
    <property type="term" value="F:heme binding"/>
    <property type="evidence" value="ECO:0007669"/>
    <property type="project" value="InterPro"/>
</dbReference>
<dbReference type="GO" id="GO:0016688">
    <property type="term" value="F:L-ascorbate peroxidase activity"/>
    <property type="evidence" value="ECO:0007669"/>
    <property type="project" value="UniProtKB-EC"/>
</dbReference>
<evidence type="ECO:0000256" key="7">
    <source>
        <dbReference type="ARBA" id="ARBA00022837"/>
    </source>
</evidence>
<organism evidence="13 14">
    <name type="scientific">Canna indica</name>
    <name type="common">Indian-shot</name>
    <dbReference type="NCBI Taxonomy" id="4628"/>
    <lineage>
        <taxon>Eukaryota</taxon>
        <taxon>Viridiplantae</taxon>
        <taxon>Streptophyta</taxon>
        <taxon>Embryophyta</taxon>
        <taxon>Tracheophyta</taxon>
        <taxon>Spermatophyta</taxon>
        <taxon>Magnoliopsida</taxon>
        <taxon>Liliopsida</taxon>
        <taxon>Zingiberales</taxon>
        <taxon>Cannaceae</taxon>
        <taxon>Canna</taxon>
    </lineage>
</organism>
<evidence type="ECO:0000256" key="6">
    <source>
        <dbReference type="ARBA" id="ARBA00022723"/>
    </source>
</evidence>
<comment type="catalytic activity">
    <reaction evidence="11">
        <text>L-ascorbate + H2O2 = L-dehydroascorbate + 2 H2O</text>
        <dbReference type="Rhea" id="RHEA:22996"/>
        <dbReference type="ChEBI" id="CHEBI:15377"/>
        <dbReference type="ChEBI" id="CHEBI:16240"/>
        <dbReference type="ChEBI" id="CHEBI:38290"/>
        <dbReference type="ChEBI" id="CHEBI:58539"/>
        <dbReference type="EC" id="1.11.1.11"/>
    </reaction>
</comment>
<keyword evidence="6" id="KW-0479">Metal-binding</keyword>
<keyword evidence="8" id="KW-0630">Potassium</keyword>
<dbReference type="GO" id="GO:0042744">
    <property type="term" value="P:hydrogen peroxide catabolic process"/>
    <property type="evidence" value="ECO:0007669"/>
    <property type="project" value="TreeGrafter"/>
</dbReference>
<dbReference type="InterPro" id="IPR044831">
    <property type="entry name" value="Ccp1-like"/>
</dbReference>
<feature type="domain" description="Plant heme peroxidase family profile" evidence="12">
    <location>
        <begin position="120"/>
        <end position="335"/>
    </location>
</feature>
<dbReference type="PROSITE" id="PS00436">
    <property type="entry name" value="PEROXIDASE_2"/>
    <property type="match status" value="1"/>
</dbReference>
<keyword evidence="10" id="KW-0408">Iron</keyword>
<evidence type="ECO:0000256" key="3">
    <source>
        <dbReference type="ARBA" id="ARBA00012940"/>
    </source>
</evidence>
<evidence type="ECO:0000256" key="1">
    <source>
        <dbReference type="ARBA" id="ARBA00001970"/>
    </source>
</evidence>
<keyword evidence="14" id="KW-1185">Reference proteome</keyword>
<name>A0AAQ3KIL0_9LILI</name>
<evidence type="ECO:0000256" key="10">
    <source>
        <dbReference type="ARBA" id="ARBA00023004"/>
    </source>
</evidence>
<dbReference type="PRINTS" id="PR00458">
    <property type="entry name" value="PEROXIDASE"/>
</dbReference>
<gene>
    <name evidence="13" type="ORF">Cni_G17982</name>
</gene>
<dbReference type="PRINTS" id="PR00459">
    <property type="entry name" value="ASPEROXIDASE"/>
</dbReference>
<dbReference type="PROSITE" id="PS00435">
    <property type="entry name" value="PEROXIDASE_1"/>
    <property type="match status" value="1"/>
</dbReference>
<comment type="similarity">
    <text evidence="2">Belongs to the peroxidase family. Ascorbate peroxidase subfamily.</text>
</comment>
<dbReference type="InterPro" id="IPR019793">
    <property type="entry name" value="Peroxidases_heam-ligand_BS"/>
</dbReference>
<proteinExistence type="inferred from homology"/>
<evidence type="ECO:0000256" key="2">
    <source>
        <dbReference type="ARBA" id="ARBA00006873"/>
    </source>
</evidence>
<evidence type="ECO:0000259" key="12">
    <source>
        <dbReference type="PROSITE" id="PS50873"/>
    </source>
</evidence>
<dbReference type="FunFam" id="1.10.520.10:FF:000011">
    <property type="entry name" value="L-ascorbate peroxidase"/>
    <property type="match status" value="1"/>
</dbReference>
<evidence type="ECO:0000256" key="4">
    <source>
        <dbReference type="ARBA" id="ARBA00022559"/>
    </source>
</evidence>
<dbReference type="Gene3D" id="1.10.520.10">
    <property type="match status" value="1"/>
</dbReference>
<dbReference type="AlphaFoldDB" id="A0AAQ3KIL0"/>
<dbReference type="EMBL" id="CP136894">
    <property type="protein sequence ID" value="WOL09229.1"/>
    <property type="molecule type" value="Genomic_DNA"/>
</dbReference>